<dbReference type="PANTHER" id="PTHR43461">
    <property type="entry name" value="TRANSMEMBRANE PROTEIN 256"/>
    <property type="match status" value="1"/>
</dbReference>
<evidence type="ECO:0000256" key="1">
    <source>
        <dbReference type="ARBA" id="ARBA00004141"/>
    </source>
</evidence>
<protein>
    <submittedName>
        <fullName evidence="7">DUF423 domain-containing protein</fullName>
    </submittedName>
</protein>
<proteinExistence type="inferred from homology"/>
<keyword evidence="4 6" id="KW-1133">Transmembrane helix</keyword>
<dbReference type="Pfam" id="PF04241">
    <property type="entry name" value="DUF423"/>
    <property type="match status" value="1"/>
</dbReference>
<evidence type="ECO:0000256" key="4">
    <source>
        <dbReference type="ARBA" id="ARBA00022989"/>
    </source>
</evidence>
<comment type="subcellular location">
    <subcellularLocation>
        <location evidence="1">Membrane</location>
        <topology evidence="1">Multi-pass membrane protein</topology>
    </subcellularLocation>
</comment>
<dbReference type="EMBL" id="JBHRSS010000003">
    <property type="protein sequence ID" value="MFC3103383.1"/>
    <property type="molecule type" value="Genomic_DNA"/>
</dbReference>
<dbReference type="RefSeq" id="WP_380687358.1">
    <property type="nucleotide sequence ID" value="NZ_JBHRSS010000003.1"/>
</dbReference>
<evidence type="ECO:0000256" key="2">
    <source>
        <dbReference type="ARBA" id="ARBA00009694"/>
    </source>
</evidence>
<evidence type="ECO:0000313" key="8">
    <source>
        <dbReference type="Proteomes" id="UP001595462"/>
    </source>
</evidence>
<accession>A0ABV7EL17</accession>
<keyword evidence="5 6" id="KW-0472">Membrane</keyword>
<evidence type="ECO:0000256" key="3">
    <source>
        <dbReference type="ARBA" id="ARBA00022692"/>
    </source>
</evidence>
<name>A0ABV7EL17_9GAMM</name>
<sequence>MTQFALVAASIYGLLGVVLGAFGAHALSARLSPEMQSIWHTAVQYQFFHVAALLAVGVLARQGMTSGALSVAGVCFTLGTLVFSGSLYLLALSGVRWLGAITPLGGVLLILGWLALLWAVTRG</sequence>
<dbReference type="InterPro" id="IPR006696">
    <property type="entry name" value="DUF423"/>
</dbReference>
<keyword evidence="3 6" id="KW-0812">Transmembrane</keyword>
<evidence type="ECO:0000256" key="5">
    <source>
        <dbReference type="ARBA" id="ARBA00023136"/>
    </source>
</evidence>
<feature type="transmembrane region" description="Helical" evidence="6">
    <location>
        <begin position="97"/>
        <end position="120"/>
    </location>
</feature>
<feature type="transmembrane region" description="Helical" evidence="6">
    <location>
        <begin position="67"/>
        <end position="91"/>
    </location>
</feature>
<reference evidence="8" key="1">
    <citation type="journal article" date="2019" name="Int. J. Syst. Evol. Microbiol.">
        <title>The Global Catalogue of Microorganisms (GCM) 10K type strain sequencing project: providing services to taxonomists for standard genome sequencing and annotation.</title>
        <authorList>
            <consortium name="The Broad Institute Genomics Platform"/>
            <consortium name="The Broad Institute Genome Sequencing Center for Infectious Disease"/>
            <person name="Wu L."/>
            <person name="Ma J."/>
        </authorList>
    </citation>
    <scope>NUCLEOTIDE SEQUENCE [LARGE SCALE GENOMIC DNA]</scope>
    <source>
        <strain evidence="8">KCTC 52640</strain>
    </source>
</reference>
<comment type="similarity">
    <text evidence="2">Belongs to the UPF0382 family.</text>
</comment>
<feature type="transmembrane region" description="Helical" evidence="6">
    <location>
        <begin position="42"/>
        <end position="60"/>
    </location>
</feature>
<comment type="caution">
    <text evidence="7">The sequence shown here is derived from an EMBL/GenBank/DDBJ whole genome shotgun (WGS) entry which is preliminary data.</text>
</comment>
<evidence type="ECO:0000313" key="7">
    <source>
        <dbReference type="EMBL" id="MFC3103383.1"/>
    </source>
</evidence>
<dbReference type="PANTHER" id="PTHR43461:SF1">
    <property type="entry name" value="TRANSMEMBRANE PROTEIN 256"/>
    <property type="match status" value="1"/>
</dbReference>
<organism evidence="7 8">
    <name type="scientific">Salinisphaera aquimarina</name>
    <dbReference type="NCBI Taxonomy" id="2094031"/>
    <lineage>
        <taxon>Bacteria</taxon>
        <taxon>Pseudomonadati</taxon>
        <taxon>Pseudomonadota</taxon>
        <taxon>Gammaproteobacteria</taxon>
        <taxon>Salinisphaerales</taxon>
        <taxon>Salinisphaeraceae</taxon>
        <taxon>Salinisphaera</taxon>
    </lineage>
</organism>
<evidence type="ECO:0000256" key="6">
    <source>
        <dbReference type="SAM" id="Phobius"/>
    </source>
</evidence>
<dbReference type="Proteomes" id="UP001595462">
    <property type="component" value="Unassembled WGS sequence"/>
</dbReference>
<gene>
    <name evidence="7" type="ORF">ACFOSU_05695</name>
</gene>
<keyword evidence="8" id="KW-1185">Reference proteome</keyword>